<dbReference type="AlphaFoldDB" id="A0A1G7NY85"/>
<name>A0A1G7NY85_9LACT</name>
<dbReference type="STRING" id="120956.SAMN05421791_10130"/>
<evidence type="ECO:0000313" key="2">
    <source>
        <dbReference type="Proteomes" id="UP000199708"/>
    </source>
</evidence>
<sequence length="139" mass="17021">MKIQINYFLYLEIINQVHEQFQSKKAEISCQDVYLNLIDRGIIYTNGRACKEALDCGLLEVHTEEPGFSFSEFLKVYPVFKRYPSNYFRKIDHFWEIEEELWNKVQLDRQFHRFSQEELEQLNRYFVNRKLSKENYKCE</sequence>
<dbReference type="EMBL" id="FNCK01000001">
    <property type="protein sequence ID" value="SDF78319.1"/>
    <property type="molecule type" value="Genomic_DNA"/>
</dbReference>
<evidence type="ECO:0000313" key="1">
    <source>
        <dbReference type="EMBL" id="SDF78319.1"/>
    </source>
</evidence>
<dbReference type="Proteomes" id="UP000199708">
    <property type="component" value="Unassembled WGS sequence"/>
</dbReference>
<organism evidence="1 2">
    <name type="scientific">Facklamia miroungae</name>
    <dbReference type="NCBI Taxonomy" id="120956"/>
    <lineage>
        <taxon>Bacteria</taxon>
        <taxon>Bacillati</taxon>
        <taxon>Bacillota</taxon>
        <taxon>Bacilli</taxon>
        <taxon>Lactobacillales</taxon>
        <taxon>Aerococcaceae</taxon>
        <taxon>Facklamia</taxon>
    </lineage>
</organism>
<gene>
    <name evidence="1" type="ORF">SAMN05421791_10130</name>
</gene>
<keyword evidence="2" id="KW-1185">Reference proteome</keyword>
<dbReference type="OrthoDB" id="2303045at2"/>
<dbReference type="RefSeq" id="WP_090288741.1">
    <property type="nucleotide sequence ID" value="NZ_FNCK01000001.1"/>
</dbReference>
<proteinExistence type="predicted"/>
<reference evidence="1 2" key="1">
    <citation type="submission" date="2016-10" db="EMBL/GenBank/DDBJ databases">
        <authorList>
            <person name="de Groot N.N."/>
        </authorList>
    </citation>
    <scope>NUCLEOTIDE SEQUENCE [LARGE SCALE GENOMIC DNA]</scope>
    <source>
        <strain evidence="1 2">ATCC BAA-466</strain>
    </source>
</reference>
<protein>
    <submittedName>
        <fullName evidence="1">Uncharacterized protein</fullName>
    </submittedName>
</protein>
<accession>A0A1G7NY85</accession>